<dbReference type="EMBL" id="GGEC01026997">
    <property type="protein sequence ID" value="MBX07481.1"/>
    <property type="molecule type" value="Transcribed_RNA"/>
</dbReference>
<dbReference type="AlphaFoldDB" id="A0A2P2KP12"/>
<evidence type="ECO:0000313" key="1">
    <source>
        <dbReference type="EMBL" id="MBX07481.1"/>
    </source>
</evidence>
<name>A0A2P2KP12_RHIMU</name>
<accession>A0A2P2KP12</accession>
<dbReference type="EMBL" id="GGEC01026996">
    <property type="protein sequence ID" value="MBX07480.1"/>
    <property type="molecule type" value="Transcribed_RNA"/>
</dbReference>
<reference evidence="1" key="1">
    <citation type="submission" date="2018-02" db="EMBL/GenBank/DDBJ databases">
        <title>Rhizophora mucronata_Transcriptome.</title>
        <authorList>
            <person name="Meera S.P."/>
            <person name="Sreeshan A."/>
            <person name="Augustine A."/>
        </authorList>
    </citation>
    <scope>NUCLEOTIDE SEQUENCE</scope>
    <source>
        <tissue evidence="1">Leaf</tissue>
    </source>
</reference>
<organism evidence="1">
    <name type="scientific">Rhizophora mucronata</name>
    <name type="common">Asiatic mangrove</name>
    <dbReference type="NCBI Taxonomy" id="61149"/>
    <lineage>
        <taxon>Eukaryota</taxon>
        <taxon>Viridiplantae</taxon>
        <taxon>Streptophyta</taxon>
        <taxon>Embryophyta</taxon>
        <taxon>Tracheophyta</taxon>
        <taxon>Spermatophyta</taxon>
        <taxon>Magnoliopsida</taxon>
        <taxon>eudicotyledons</taxon>
        <taxon>Gunneridae</taxon>
        <taxon>Pentapetalae</taxon>
        <taxon>rosids</taxon>
        <taxon>fabids</taxon>
        <taxon>Malpighiales</taxon>
        <taxon>Rhizophoraceae</taxon>
        <taxon>Rhizophora</taxon>
    </lineage>
</organism>
<proteinExistence type="predicted"/>
<protein>
    <submittedName>
        <fullName evidence="1">KRR1 small subunit processome component KRR-R motif-containing protein 1</fullName>
    </submittedName>
</protein>
<sequence>MKGRTSQSSNGLCLGLRPKASACRAFPYSSSSRSPPPPSLPTYYYLGLCALLSFPDFHDIPTPTQLPDPTRALLALWLVPWSLRI</sequence>